<gene>
    <name evidence="1" type="ORF">M569_17263</name>
</gene>
<dbReference type="PANTHER" id="PTHR43272">
    <property type="entry name" value="LONG-CHAIN-FATTY-ACID--COA LIGASE"/>
    <property type="match status" value="1"/>
</dbReference>
<dbReference type="GO" id="GO:0016020">
    <property type="term" value="C:membrane"/>
    <property type="evidence" value="ECO:0007669"/>
    <property type="project" value="TreeGrafter"/>
</dbReference>
<dbReference type="GO" id="GO:0010143">
    <property type="term" value="P:cutin biosynthetic process"/>
    <property type="evidence" value="ECO:0007669"/>
    <property type="project" value="TreeGrafter"/>
</dbReference>
<feature type="non-terminal residue" evidence="1">
    <location>
        <position position="1"/>
    </location>
</feature>
<proteinExistence type="predicted"/>
<accession>S8BT31</accession>
<dbReference type="AlphaFoldDB" id="S8BT31"/>
<keyword evidence="2" id="KW-1185">Reference proteome</keyword>
<dbReference type="PANTHER" id="PTHR43272:SF6">
    <property type="entry name" value="LONG CHAIN ACYL-COA SYNTHETASE 1"/>
    <property type="match status" value="1"/>
</dbReference>
<dbReference type="OrthoDB" id="1700726at2759"/>
<dbReference type="GO" id="GO:0005783">
    <property type="term" value="C:endoplasmic reticulum"/>
    <property type="evidence" value="ECO:0007669"/>
    <property type="project" value="TreeGrafter"/>
</dbReference>
<dbReference type="SUPFAM" id="SSF56801">
    <property type="entry name" value="Acetyl-CoA synthetase-like"/>
    <property type="match status" value="1"/>
</dbReference>
<dbReference type="GO" id="GO:0010025">
    <property type="term" value="P:wax biosynthetic process"/>
    <property type="evidence" value="ECO:0007669"/>
    <property type="project" value="TreeGrafter"/>
</dbReference>
<evidence type="ECO:0000313" key="1">
    <source>
        <dbReference type="EMBL" id="EPS57554.1"/>
    </source>
</evidence>
<sequence length="163" mass="18706">DIGEILSNGAVKIIDRKKNLIKLSQGEYVAVEYLEKIYGITPIVEDLWIHGDSFKSQLVAVVVPNEENTKKWAEQNGYTGSFQKLCSLSQLKPHILLELKSTAERNKLRGFEQIRGVIIEPELFESPEKELVTATLKKRRDRFLKRYKAEINTLYQKLAEAKS</sequence>
<dbReference type="GO" id="GO:0004467">
    <property type="term" value="F:long-chain fatty acid-CoA ligase activity"/>
    <property type="evidence" value="ECO:0007669"/>
    <property type="project" value="TreeGrafter"/>
</dbReference>
<dbReference type="Proteomes" id="UP000015453">
    <property type="component" value="Unassembled WGS sequence"/>
</dbReference>
<dbReference type="EMBL" id="AUSU01010107">
    <property type="protein sequence ID" value="EPS57554.1"/>
    <property type="molecule type" value="Genomic_DNA"/>
</dbReference>
<protein>
    <recommendedName>
        <fullName evidence="3">AMP-dependent synthetase/ligase domain-containing protein</fullName>
    </recommendedName>
</protein>
<name>S8BT31_9LAMI</name>
<evidence type="ECO:0008006" key="3">
    <source>
        <dbReference type="Google" id="ProtNLM"/>
    </source>
</evidence>
<comment type="caution">
    <text evidence="1">The sequence shown here is derived from an EMBL/GenBank/DDBJ whole genome shotgun (WGS) entry which is preliminary data.</text>
</comment>
<organism evidence="1 2">
    <name type="scientific">Genlisea aurea</name>
    <dbReference type="NCBI Taxonomy" id="192259"/>
    <lineage>
        <taxon>Eukaryota</taxon>
        <taxon>Viridiplantae</taxon>
        <taxon>Streptophyta</taxon>
        <taxon>Embryophyta</taxon>
        <taxon>Tracheophyta</taxon>
        <taxon>Spermatophyta</taxon>
        <taxon>Magnoliopsida</taxon>
        <taxon>eudicotyledons</taxon>
        <taxon>Gunneridae</taxon>
        <taxon>Pentapetalae</taxon>
        <taxon>asterids</taxon>
        <taxon>lamiids</taxon>
        <taxon>Lamiales</taxon>
        <taxon>Lentibulariaceae</taxon>
        <taxon>Genlisea</taxon>
    </lineage>
</organism>
<evidence type="ECO:0000313" key="2">
    <source>
        <dbReference type="Proteomes" id="UP000015453"/>
    </source>
</evidence>
<reference evidence="1 2" key="1">
    <citation type="journal article" date="2013" name="BMC Genomics">
        <title>The miniature genome of a carnivorous plant Genlisea aurea contains a low number of genes and short non-coding sequences.</title>
        <authorList>
            <person name="Leushkin E.V."/>
            <person name="Sutormin R.A."/>
            <person name="Nabieva E.R."/>
            <person name="Penin A.A."/>
            <person name="Kondrashov A.S."/>
            <person name="Logacheva M.D."/>
        </authorList>
    </citation>
    <scope>NUCLEOTIDE SEQUENCE [LARGE SCALE GENOMIC DNA]</scope>
</reference>